<reference evidence="3" key="1">
    <citation type="submission" date="2021-06" db="EMBL/GenBank/DDBJ databases">
        <authorList>
            <person name="Hodson N. C."/>
            <person name="Mongue J. A."/>
            <person name="Jaron S. K."/>
        </authorList>
    </citation>
    <scope>NUCLEOTIDE SEQUENCE</scope>
</reference>
<protein>
    <recommendedName>
        <fullName evidence="2">Granulins domain-containing protein</fullName>
    </recommendedName>
</protein>
<dbReference type="PANTHER" id="PTHR12274:SF3">
    <property type="entry name" value="PROGRANULIN"/>
    <property type="match status" value="1"/>
</dbReference>
<dbReference type="PANTHER" id="PTHR12274">
    <property type="entry name" value="GRANULIN"/>
    <property type="match status" value="1"/>
</dbReference>
<dbReference type="SMART" id="SM00277">
    <property type="entry name" value="GRAN"/>
    <property type="match status" value="2"/>
</dbReference>
<dbReference type="OrthoDB" id="8184319at2759"/>
<organism evidence="3 4">
    <name type="scientific">Allacma fusca</name>
    <dbReference type="NCBI Taxonomy" id="39272"/>
    <lineage>
        <taxon>Eukaryota</taxon>
        <taxon>Metazoa</taxon>
        <taxon>Ecdysozoa</taxon>
        <taxon>Arthropoda</taxon>
        <taxon>Hexapoda</taxon>
        <taxon>Collembola</taxon>
        <taxon>Symphypleona</taxon>
        <taxon>Sminthuridae</taxon>
        <taxon>Allacma</taxon>
    </lineage>
</organism>
<accession>A0A8J2JKU2</accession>
<proteinExistence type="predicted"/>
<dbReference type="Proteomes" id="UP000708208">
    <property type="component" value="Unassembled WGS sequence"/>
</dbReference>
<comment type="caution">
    <text evidence="3">The sequence shown here is derived from an EMBL/GenBank/DDBJ whole genome shotgun (WGS) entry which is preliminary data.</text>
</comment>
<evidence type="ECO:0000313" key="3">
    <source>
        <dbReference type="EMBL" id="CAG7636917.1"/>
    </source>
</evidence>
<gene>
    <name evidence="3" type="ORF">AFUS01_LOCUS285</name>
</gene>
<evidence type="ECO:0000259" key="2">
    <source>
        <dbReference type="PROSITE" id="PS00799"/>
    </source>
</evidence>
<dbReference type="AlphaFoldDB" id="A0A8J2JKU2"/>
<dbReference type="Pfam" id="PF00396">
    <property type="entry name" value="Granulin"/>
    <property type="match status" value="2"/>
</dbReference>
<feature type="domain" description="Granulins" evidence="2">
    <location>
        <begin position="164"/>
        <end position="177"/>
    </location>
</feature>
<name>A0A8J2JKU2_9HEXA</name>
<dbReference type="InterPro" id="IPR000118">
    <property type="entry name" value="Granulin"/>
</dbReference>
<dbReference type="GO" id="GO:0005576">
    <property type="term" value="C:extracellular region"/>
    <property type="evidence" value="ECO:0007669"/>
    <property type="project" value="TreeGrafter"/>
</dbReference>
<dbReference type="EMBL" id="CAJVCH010001126">
    <property type="protein sequence ID" value="CAG7636917.1"/>
    <property type="molecule type" value="Genomic_DNA"/>
</dbReference>
<evidence type="ECO:0000256" key="1">
    <source>
        <dbReference type="SAM" id="SignalP"/>
    </source>
</evidence>
<evidence type="ECO:0000313" key="4">
    <source>
        <dbReference type="Proteomes" id="UP000708208"/>
    </source>
</evidence>
<dbReference type="InterPro" id="IPR039036">
    <property type="entry name" value="Granulin_fam"/>
</dbReference>
<keyword evidence="4" id="KW-1185">Reference proteome</keyword>
<feature type="signal peptide" evidence="1">
    <location>
        <begin position="1"/>
        <end position="27"/>
    </location>
</feature>
<dbReference type="PROSITE" id="PS00799">
    <property type="entry name" value="GRANULINS"/>
    <property type="match status" value="1"/>
</dbReference>
<sequence>MEKSSPLVLLSAIAIILIAGVAHVSFADENVEDPICPDHRFSCKSTQTCCSIGYQQYGCCPYASATCCPDLRTCCPAGYTCNSTGHSCYKPRSPLISNPLIPLQLPVPEAAINETITNNDLTLGLTNGKQLCPDGKQQCPESYTCCAQASGSYGCCPLTGGVCCQDKVHCCPTGTQCNTKAGSCDS</sequence>
<keyword evidence="1" id="KW-0732">Signal</keyword>
<feature type="chain" id="PRO_5035188210" description="Granulins domain-containing protein" evidence="1">
    <location>
        <begin position="28"/>
        <end position="186"/>
    </location>
</feature>